<feature type="compositionally biased region" description="Basic and acidic residues" evidence="3">
    <location>
        <begin position="39"/>
        <end position="48"/>
    </location>
</feature>
<dbReference type="InterPro" id="IPR005754">
    <property type="entry name" value="Sortase"/>
</dbReference>
<evidence type="ECO:0000256" key="3">
    <source>
        <dbReference type="SAM" id="MobiDB-lite"/>
    </source>
</evidence>
<accession>A0A9D1WIJ6</accession>
<feature type="compositionally biased region" description="Acidic residues" evidence="3">
    <location>
        <begin position="56"/>
        <end position="69"/>
    </location>
</feature>
<dbReference type="InterPro" id="IPR023365">
    <property type="entry name" value="Sortase_dom-sf"/>
</dbReference>
<dbReference type="EMBL" id="DXEX01000198">
    <property type="protein sequence ID" value="HIX59886.1"/>
    <property type="molecule type" value="Genomic_DNA"/>
</dbReference>
<sequence>MNKKRKIAFFACLLVFLAAVAYLAGYYYRQQQKEAVYEQMAEESREPDADNGIPEAENDLADTETEEPKEEMPEPEKEEIQIPVDFSSLQQENPDIYAWITIPDTVVDYPVVQRYDASYYLDHTVDGQEGLPGAIYTESLNSRDFSDPNTVIYGHNMRDGSMFGGLKQYMDASYMEEHPEIVIYTPEHQFTYRVFAAVTYDNRHILKNFDFEDEESFQNFLDSLKQVRNMRSYVDESIDVTAGDRILTLSTCTGNDEERFLVEAVLTDEK</sequence>
<protein>
    <submittedName>
        <fullName evidence="4">Class B sortase</fullName>
        <ecNumber evidence="4">3.4.22.71</ecNumber>
    </submittedName>
</protein>
<evidence type="ECO:0000256" key="2">
    <source>
        <dbReference type="PIRSR" id="PIRSR605754-1"/>
    </source>
</evidence>
<dbReference type="Gene3D" id="2.40.260.10">
    <property type="entry name" value="Sortase"/>
    <property type="match status" value="1"/>
</dbReference>
<dbReference type="InterPro" id="IPR009835">
    <property type="entry name" value="SrtB"/>
</dbReference>
<feature type="region of interest" description="Disordered" evidence="3">
    <location>
        <begin position="39"/>
        <end position="78"/>
    </location>
</feature>
<feature type="active site" description="Proton donor/acceptor" evidence="2">
    <location>
        <position position="155"/>
    </location>
</feature>
<name>A0A9D1WIJ6_9FIRM</name>
<dbReference type="CDD" id="cd05826">
    <property type="entry name" value="Sortase_B"/>
    <property type="match status" value="1"/>
</dbReference>
<evidence type="ECO:0000313" key="5">
    <source>
        <dbReference type="Proteomes" id="UP000886817"/>
    </source>
</evidence>
<reference evidence="4" key="2">
    <citation type="submission" date="2021-04" db="EMBL/GenBank/DDBJ databases">
        <authorList>
            <person name="Gilroy R."/>
        </authorList>
    </citation>
    <scope>NUCLEOTIDE SEQUENCE</scope>
    <source>
        <strain evidence="4">ChiSjej1B19-8411</strain>
    </source>
</reference>
<gene>
    <name evidence="4" type="primary">srtB</name>
    <name evidence="4" type="ORF">IAA45_09260</name>
</gene>
<comment type="caution">
    <text evidence="4">The sequence shown here is derived from an EMBL/GenBank/DDBJ whole genome shotgun (WGS) entry which is preliminary data.</text>
</comment>
<dbReference type="SUPFAM" id="SSF63817">
    <property type="entry name" value="Sortase"/>
    <property type="match status" value="1"/>
</dbReference>
<dbReference type="EC" id="3.4.22.71" evidence="4"/>
<evidence type="ECO:0000313" key="4">
    <source>
        <dbReference type="EMBL" id="HIX59886.1"/>
    </source>
</evidence>
<keyword evidence="1 4" id="KW-0378">Hydrolase</keyword>
<feature type="active site" description="Acyl-thioester intermediate" evidence="2">
    <location>
        <position position="252"/>
    </location>
</feature>
<dbReference type="AlphaFoldDB" id="A0A9D1WIJ6"/>
<organism evidence="4 5">
    <name type="scientific">Candidatus Blautia gallistercoris</name>
    <dbReference type="NCBI Taxonomy" id="2838490"/>
    <lineage>
        <taxon>Bacteria</taxon>
        <taxon>Bacillati</taxon>
        <taxon>Bacillota</taxon>
        <taxon>Clostridia</taxon>
        <taxon>Lachnospirales</taxon>
        <taxon>Lachnospiraceae</taxon>
        <taxon>Blautia</taxon>
    </lineage>
</organism>
<evidence type="ECO:0000256" key="1">
    <source>
        <dbReference type="ARBA" id="ARBA00022801"/>
    </source>
</evidence>
<proteinExistence type="predicted"/>
<dbReference type="NCBIfam" id="TIGR03064">
    <property type="entry name" value="sortase_srtB"/>
    <property type="match status" value="1"/>
</dbReference>
<dbReference type="Pfam" id="PF04203">
    <property type="entry name" value="Sortase"/>
    <property type="match status" value="1"/>
</dbReference>
<reference evidence="4" key="1">
    <citation type="journal article" date="2021" name="PeerJ">
        <title>Extensive microbial diversity within the chicken gut microbiome revealed by metagenomics and culture.</title>
        <authorList>
            <person name="Gilroy R."/>
            <person name="Ravi A."/>
            <person name="Getino M."/>
            <person name="Pursley I."/>
            <person name="Horton D.L."/>
            <person name="Alikhan N.F."/>
            <person name="Baker D."/>
            <person name="Gharbi K."/>
            <person name="Hall N."/>
            <person name="Watson M."/>
            <person name="Adriaenssens E.M."/>
            <person name="Foster-Nyarko E."/>
            <person name="Jarju S."/>
            <person name="Secka A."/>
            <person name="Antonio M."/>
            <person name="Oren A."/>
            <person name="Chaudhuri R.R."/>
            <person name="La Ragione R."/>
            <person name="Hildebrand F."/>
            <person name="Pallen M.J."/>
        </authorList>
    </citation>
    <scope>NUCLEOTIDE SEQUENCE</scope>
    <source>
        <strain evidence="4">ChiSjej1B19-8411</strain>
    </source>
</reference>
<dbReference type="Proteomes" id="UP000886817">
    <property type="component" value="Unassembled WGS sequence"/>
</dbReference>
<dbReference type="GO" id="GO:0016787">
    <property type="term" value="F:hydrolase activity"/>
    <property type="evidence" value="ECO:0007669"/>
    <property type="project" value="UniProtKB-KW"/>
</dbReference>